<dbReference type="AlphaFoldDB" id="A0LN47"/>
<evidence type="ECO:0000256" key="1">
    <source>
        <dbReference type="SAM" id="Phobius"/>
    </source>
</evidence>
<gene>
    <name evidence="2" type="ordered locus">Sfum_3176</name>
</gene>
<dbReference type="KEGG" id="sfu:Sfum_3176"/>
<keyword evidence="1" id="KW-1133">Transmembrane helix</keyword>
<protein>
    <submittedName>
        <fullName evidence="2">Uncharacterized protein</fullName>
    </submittedName>
</protein>
<dbReference type="eggNOG" id="COG0613">
    <property type="taxonomic scope" value="Bacteria"/>
</dbReference>
<dbReference type="HOGENOM" id="CLU_010886_0_0_7"/>
<feature type="transmembrane region" description="Helical" evidence="1">
    <location>
        <begin position="767"/>
        <end position="784"/>
    </location>
</feature>
<keyword evidence="1" id="KW-0812">Transmembrane</keyword>
<dbReference type="RefSeq" id="WP_011699974.1">
    <property type="nucleotide sequence ID" value="NC_008554.1"/>
</dbReference>
<keyword evidence="3" id="KW-1185">Reference proteome</keyword>
<feature type="transmembrane region" description="Helical" evidence="1">
    <location>
        <begin position="804"/>
        <end position="826"/>
    </location>
</feature>
<organism evidence="2 3">
    <name type="scientific">Syntrophobacter fumaroxidans (strain DSM 10017 / MPOB)</name>
    <dbReference type="NCBI Taxonomy" id="335543"/>
    <lineage>
        <taxon>Bacteria</taxon>
        <taxon>Pseudomonadati</taxon>
        <taxon>Thermodesulfobacteriota</taxon>
        <taxon>Syntrophobacteria</taxon>
        <taxon>Syntrophobacterales</taxon>
        <taxon>Syntrophobacteraceae</taxon>
        <taxon>Syntrophobacter</taxon>
    </lineage>
</organism>
<sequence length="1030" mass="118001">MRKAIPRILFDQRDYELLGIVSNVLDQNESFVYLKNLLYPYLHPRGIKELAASRALRIAYSAVRLLDSLEIGKSDDRITALRCLRDEVMHSGEGAMQKNTARVLLEIMKELVRTRDDKVRQLQLAHDFRSAATGKPRIIRSLLRRYHLLEMPEEWNQVSFDDHVHDAYTKGRKSPSHLILDAWIKGVRQLTVVYYNYVPVSAARELLASAEIMGISVRIGIEFPARFYSRYVQLIYVPRGFLDSKDFLSFLEDPRIKSFMEEGREVSEYQQRYVLRILEEFNLRHRPAINEKYGLELQELDREEFLSFVGTGQPSILHLGIFIHSRLLPQMNARVAELREGFDGLVFEERRKIALFVDELNKLDSEAIVDLYLRPVHNPGIPDPHVPREGPDVPRLMQLTPCELIDRLTKLHTGCRITLNLSNLSADDVLELLYGSKGAITHLEIFNLKDFSLGKTTHQEISDLQRAINDGNVISLKKHIRAMIGRITETQGPDSPRIGRLNEILADIASLQNYYKHVPLRSRIGSDSTGHSRRLHGMGLALLCTLPRRAQREVRSSFRTPRWIIPIKVDAFLRTTRIPHSVSGSPWGWLFRILSQFPVLRRLLDQNHKDWEFNETSACMSEEGNIVTLGGISEERGNRLEINPRDKATKARISWRYLNGILRDALKVLIGFGPAFATFYFTKDWWLLAYFGGAIWLGITFFRNIVQSVLGAGGVWRSPLLKWNSYVSWDRLSDSLLYTGLSVPLLEYLVKTVILERSFEITAGSDPVLLYSIMAVANGLYIFSHNTWRGLPRAAAVGNLFRTVISIPLALLFNSAVGGILAGFAVQDIAGVLQKWAAIISKTASDCVAGVIEGLADRYKHTCMREKDYATKLGQLYDAYSQLELIYPQTDMLKMLESPKRFMRKLGTEARDLEKIMIINALDLLYFWMYQPRARSVLCSLLRGMSNDERQIFLRSQSVLRRDRETSQLIVNGIVGRNFARALSFYLDRSEAYLDTLEELAYKPCGKDVLLWWPRRLRSSCRSLLGLHPK</sequence>
<dbReference type="EMBL" id="CP000478">
    <property type="protein sequence ID" value="ABK18849.1"/>
    <property type="molecule type" value="Genomic_DNA"/>
</dbReference>
<reference evidence="2 3" key="1">
    <citation type="submission" date="2006-10" db="EMBL/GenBank/DDBJ databases">
        <title>Complete sequence of Syntrophobacter fumaroxidans MPOB.</title>
        <authorList>
            <consortium name="US DOE Joint Genome Institute"/>
            <person name="Copeland A."/>
            <person name="Lucas S."/>
            <person name="Lapidus A."/>
            <person name="Barry K."/>
            <person name="Detter J.C."/>
            <person name="Glavina del Rio T."/>
            <person name="Hammon N."/>
            <person name="Israni S."/>
            <person name="Pitluck S."/>
            <person name="Goltsman E.G."/>
            <person name="Martinez M."/>
            <person name="Schmutz J."/>
            <person name="Larimer F."/>
            <person name="Land M."/>
            <person name="Hauser L."/>
            <person name="Kyrpides N."/>
            <person name="Kim E."/>
            <person name="Boone D.R."/>
            <person name="Brockman F."/>
            <person name="Culley D."/>
            <person name="Ferry J."/>
            <person name="Gunsalus R."/>
            <person name="McInerney M.J."/>
            <person name="Morrison M."/>
            <person name="Plugge C."/>
            <person name="Rohlin L."/>
            <person name="Scholten J."/>
            <person name="Sieber J."/>
            <person name="Stams A.J.M."/>
            <person name="Worm P."/>
            <person name="Henstra A.M."/>
            <person name="Richardson P."/>
        </authorList>
    </citation>
    <scope>NUCLEOTIDE SEQUENCE [LARGE SCALE GENOMIC DNA]</scope>
    <source>
        <strain evidence="3">DSM 10017 / MPOB</strain>
    </source>
</reference>
<dbReference type="STRING" id="335543.Sfum_3176"/>
<accession>A0LN47</accession>
<keyword evidence="1" id="KW-0472">Membrane</keyword>
<name>A0LN47_SYNFM</name>
<proteinExistence type="predicted"/>
<feature type="transmembrane region" description="Helical" evidence="1">
    <location>
        <begin position="694"/>
        <end position="716"/>
    </location>
</feature>
<evidence type="ECO:0000313" key="3">
    <source>
        <dbReference type="Proteomes" id="UP000001784"/>
    </source>
</evidence>
<dbReference type="Proteomes" id="UP000001784">
    <property type="component" value="Chromosome"/>
</dbReference>
<dbReference type="InParanoid" id="A0LN47"/>
<evidence type="ECO:0000313" key="2">
    <source>
        <dbReference type="EMBL" id="ABK18849.1"/>
    </source>
</evidence>